<feature type="compositionally biased region" description="Polar residues" evidence="1">
    <location>
        <begin position="467"/>
        <end position="494"/>
    </location>
</feature>
<dbReference type="InterPro" id="IPR032675">
    <property type="entry name" value="LRR_dom_sf"/>
</dbReference>
<dbReference type="SUPFAM" id="SSF81383">
    <property type="entry name" value="F-box domain"/>
    <property type="match status" value="1"/>
</dbReference>
<dbReference type="EMBL" id="KN832878">
    <property type="protein sequence ID" value="KIM99574.1"/>
    <property type="molecule type" value="Genomic_DNA"/>
</dbReference>
<keyword evidence="3" id="KW-1185">Reference proteome</keyword>
<accession>A0A0C3H8J2</accession>
<dbReference type="Proteomes" id="UP000054321">
    <property type="component" value="Unassembled WGS sequence"/>
</dbReference>
<gene>
    <name evidence="2" type="ORF">OIDMADRAFT_126581</name>
</gene>
<dbReference type="InterPro" id="IPR036047">
    <property type="entry name" value="F-box-like_dom_sf"/>
</dbReference>
<dbReference type="HOGENOM" id="CLU_018589_0_1_1"/>
<dbReference type="AlphaFoldDB" id="A0A0C3H8J2"/>
<dbReference type="OrthoDB" id="5405297at2759"/>
<name>A0A0C3H8J2_OIDMZ</name>
<feature type="compositionally biased region" description="Low complexity" evidence="1">
    <location>
        <begin position="449"/>
        <end position="466"/>
    </location>
</feature>
<reference evidence="3" key="2">
    <citation type="submission" date="2015-01" db="EMBL/GenBank/DDBJ databases">
        <title>Evolutionary Origins and Diversification of the Mycorrhizal Mutualists.</title>
        <authorList>
            <consortium name="DOE Joint Genome Institute"/>
            <consortium name="Mycorrhizal Genomics Consortium"/>
            <person name="Kohler A."/>
            <person name="Kuo A."/>
            <person name="Nagy L.G."/>
            <person name="Floudas D."/>
            <person name="Copeland A."/>
            <person name="Barry K.W."/>
            <person name="Cichocki N."/>
            <person name="Veneault-Fourrey C."/>
            <person name="LaButti K."/>
            <person name="Lindquist E.A."/>
            <person name="Lipzen A."/>
            <person name="Lundell T."/>
            <person name="Morin E."/>
            <person name="Murat C."/>
            <person name="Riley R."/>
            <person name="Ohm R."/>
            <person name="Sun H."/>
            <person name="Tunlid A."/>
            <person name="Henrissat B."/>
            <person name="Grigoriev I.V."/>
            <person name="Hibbett D.S."/>
            <person name="Martin F."/>
        </authorList>
    </citation>
    <scope>NUCLEOTIDE SEQUENCE [LARGE SCALE GENOMIC DNA]</scope>
    <source>
        <strain evidence="3">Zn</strain>
    </source>
</reference>
<dbReference type="SUPFAM" id="SSF52047">
    <property type="entry name" value="RNI-like"/>
    <property type="match status" value="1"/>
</dbReference>
<dbReference type="InParanoid" id="A0A0C3H8J2"/>
<dbReference type="Gene3D" id="3.80.10.10">
    <property type="entry name" value="Ribonuclease Inhibitor"/>
    <property type="match status" value="1"/>
</dbReference>
<dbReference type="STRING" id="913774.A0A0C3H8J2"/>
<reference evidence="2 3" key="1">
    <citation type="submission" date="2014-04" db="EMBL/GenBank/DDBJ databases">
        <authorList>
            <consortium name="DOE Joint Genome Institute"/>
            <person name="Kuo A."/>
            <person name="Martino E."/>
            <person name="Perotto S."/>
            <person name="Kohler A."/>
            <person name="Nagy L.G."/>
            <person name="Floudas D."/>
            <person name="Copeland A."/>
            <person name="Barry K.W."/>
            <person name="Cichocki N."/>
            <person name="Veneault-Fourrey C."/>
            <person name="LaButti K."/>
            <person name="Lindquist E.A."/>
            <person name="Lipzen A."/>
            <person name="Lundell T."/>
            <person name="Morin E."/>
            <person name="Murat C."/>
            <person name="Sun H."/>
            <person name="Tunlid A."/>
            <person name="Henrissat B."/>
            <person name="Grigoriev I.V."/>
            <person name="Hibbett D.S."/>
            <person name="Martin F."/>
            <person name="Nordberg H.P."/>
            <person name="Cantor M.N."/>
            <person name="Hua S.X."/>
        </authorList>
    </citation>
    <scope>NUCLEOTIDE SEQUENCE [LARGE SCALE GENOMIC DNA]</scope>
    <source>
        <strain evidence="2 3">Zn</strain>
    </source>
</reference>
<sequence length="600" mass="66151">MKWFSRKKKKSQSVDGNYNSPFRFDPALYPLPPTSSVDCTARLSAPLLERIFGLVCPHAHDESYETCEQSAVEDTCMLCNLRDLAHCAQVSKRWRKLAANVLYHSIRIDAVHYCEREDILAEKRKHRSFINRNADPEDTPQMRLRLLCRTLRQDETGLSQKVRFIKAPYMTRETSKADLARMVAVTPNLRYVDLPEGVFTDDTSCHTLKQELQGRCPDLRKMTYMGGAERSLELLTRGVWRNLEVLELSRLNMDPTILRNALGSLPHLRALKVSDMKTFDDQLFRHNDYLPPWPALDELIISNVPNVTADGLVAYLFRSDAQEALRSLSFTATGVHPSSLQQILSLAPQLAFLSIIEGVTSSFPAGVPPLTSTSLSTLHYEITSAASAGTYSNTTASYYAYLTSSLISNGLPALRKLYVRDPHFPESLIDLAPPAPAFAFDESSVPRLHPSTSASSPSARLSPHSTGSSLLSQPNRLSSNNPFLPQLSNPNSHSHLGLRSPLQVFSKGLDEMEWTFSSVEPGASGRRGSATALRPVSSSGLDDGTRGWGGVGGGARKSVVVGNGFGGFLAVPVEEMGIGGRPRSAGGERVRRGSQYDMWR</sequence>
<evidence type="ECO:0000256" key="1">
    <source>
        <dbReference type="SAM" id="MobiDB-lite"/>
    </source>
</evidence>
<feature type="region of interest" description="Disordered" evidence="1">
    <location>
        <begin position="449"/>
        <end position="496"/>
    </location>
</feature>
<organism evidence="2 3">
    <name type="scientific">Oidiodendron maius (strain Zn)</name>
    <dbReference type="NCBI Taxonomy" id="913774"/>
    <lineage>
        <taxon>Eukaryota</taxon>
        <taxon>Fungi</taxon>
        <taxon>Dikarya</taxon>
        <taxon>Ascomycota</taxon>
        <taxon>Pezizomycotina</taxon>
        <taxon>Leotiomycetes</taxon>
        <taxon>Leotiomycetes incertae sedis</taxon>
        <taxon>Myxotrichaceae</taxon>
        <taxon>Oidiodendron</taxon>
    </lineage>
</organism>
<dbReference type="Gene3D" id="1.20.1280.50">
    <property type="match status" value="1"/>
</dbReference>
<evidence type="ECO:0000313" key="3">
    <source>
        <dbReference type="Proteomes" id="UP000054321"/>
    </source>
</evidence>
<protein>
    <submittedName>
        <fullName evidence="2">Uncharacterized protein</fullName>
    </submittedName>
</protein>
<proteinExistence type="predicted"/>
<evidence type="ECO:0000313" key="2">
    <source>
        <dbReference type="EMBL" id="KIM99574.1"/>
    </source>
</evidence>
<feature type="region of interest" description="Disordered" evidence="1">
    <location>
        <begin position="580"/>
        <end position="600"/>
    </location>
</feature>
<feature type="region of interest" description="Disordered" evidence="1">
    <location>
        <begin position="519"/>
        <end position="549"/>
    </location>
</feature>